<keyword evidence="4" id="KW-1185">Reference proteome</keyword>
<gene>
    <name evidence="3" type="ORF">PECUL_23A028799</name>
</gene>
<dbReference type="GO" id="GO:0003677">
    <property type="term" value="F:DNA binding"/>
    <property type="evidence" value="ECO:0007669"/>
    <property type="project" value="InterPro"/>
</dbReference>
<dbReference type="AlphaFoldDB" id="A0AAD1RYN9"/>
<dbReference type="InterPro" id="IPR013762">
    <property type="entry name" value="Integrase-like_cat_sf"/>
</dbReference>
<feature type="region of interest" description="Disordered" evidence="2">
    <location>
        <begin position="385"/>
        <end position="440"/>
    </location>
</feature>
<organism evidence="3 4">
    <name type="scientific">Pelobates cultripes</name>
    <name type="common">Western spadefoot toad</name>
    <dbReference type="NCBI Taxonomy" id="61616"/>
    <lineage>
        <taxon>Eukaryota</taxon>
        <taxon>Metazoa</taxon>
        <taxon>Chordata</taxon>
        <taxon>Craniata</taxon>
        <taxon>Vertebrata</taxon>
        <taxon>Euteleostomi</taxon>
        <taxon>Amphibia</taxon>
        <taxon>Batrachia</taxon>
        <taxon>Anura</taxon>
        <taxon>Pelobatoidea</taxon>
        <taxon>Pelobatidae</taxon>
        <taxon>Pelobates</taxon>
    </lineage>
</organism>
<evidence type="ECO:0000313" key="4">
    <source>
        <dbReference type="Proteomes" id="UP001295444"/>
    </source>
</evidence>
<dbReference type="PANTHER" id="PTHR35617:SF3">
    <property type="entry name" value="CORE-BINDING (CB) DOMAIN-CONTAINING PROTEIN"/>
    <property type="match status" value="1"/>
</dbReference>
<dbReference type="GO" id="GO:0015074">
    <property type="term" value="P:DNA integration"/>
    <property type="evidence" value="ECO:0007669"/>
    <property type="project" value="InterPro"/>
</dbReference>
<protein>
    <submittedName>
        <fullName evidence="3">Tyrosine recombinase</fullName>
    </submittedName>
</protein>
<name>A0AAD1RYN9_PELCU</name>
<evidence type="ECO:0000313" key="3">
    <source>
        <dbReference type="EMBL" id="CAH2283333.1"/>
    </source>
</evidence>
<dbReference type="PANTHER" id="PTHR35617">
    <property type="entry name" value="PHAGE_INTEGRASE DOMAIN-CONTAINING PROTEIN"/>
    <property type="match status" value="1"/>
</dbReference>
<dbReference type="InterPro" id="IPR011010">
    <property type="entry name" value="DNA_brk_join_enz"/>
</dbReference>
<proteinExistence type="predicted"/>
<keyword evidence="1" id="KW-0233">DNA recombination</keyword>
<feature type="region of interest" description="Disordered" evidence="2">
    <location>
        <begin position="42"/>
        <end position="152"/>
    </location>
</feature>
<dbReference type="EMBL" id="OW240915">
    <property type="protein sequence ID" value="CAH2283333.1"/>
    <property type="molecule type" value="Genomic_DNA"/>
</dbReference>
<dbReference type="Gene3D" id="1.10.443.10">
    <property type="entry name" value="Intergrase catalytic core"/>
    <property type="match status" value="1"/>
</dbReference>
<dbReference type="Proteomes" id="UP001295444">
    <property type="component" value="Chromosome 04"/>
</dbReference>
<evidence type="ECO:0000256" key="2">
    <source>
        <dbReference type="SAM" id="MobiDB-lite"/>
    </source>
</evidence>
<feature type="compositionally biased region" description="Basic and acidic residues" evidence="2">
    <location>
        <begin position="106"/>
        <end position="122"/>
    </location>
</feature>
<sequence length="958" mass="105937">MASLMEDSISVSATDLVDASLKGSPINVRKLHKRAFLARDLSSSSSEEDLVPVLNKKHKGRRLVSSASSSSEENFSAPPSPHTRLSKRKFKGTGPQKRNSVFPSFEHQKHLPEEKGKSRWRLDSPSPSSSRAFAHSSSQSRPSSRYGSPEIDWESEEVVRSAASTERGKLSNVQMARVSLLGKTLPSKLFHSRWAMEHDSEVRDFAKLAFRSPLVKEDDLLLRNHIGIPDIQALMAPEVDPSLLSITGSSVSSDPTDQTFRNIQFKIADAVGPLLLMLDKAEKEGNAQKPSTSSLLASKMALLKASGRAVLIIGQSFNYISNIRRSRWLHAAGLSDLAPKSHEFPNLEDSYLFGPSFIQEVKGRYKARRSFSELKKSVPGYKKPFRTEGRPYRAAGASREASHQAQYRHYSGRHKLPGGGRGAHSRGGSASKRKPMHSSKCASSYATKLEGYFLRQMGSKDLSKGFTTPPVKVPSPEICTPQRDRKQFWPETGRSVCIPNIRSNSQVRLPDLDKGSLENGCNVFPMDGCSSPLCFPPSIFTDESAGEDPQGQGAELSSRLPSMDLQTLVSLDPSVSQGNQDPIRHDSGLLSGNQRSSAQAPAADVDRSPGRLLTHPHLSDQVLDIINSSLRRRTRVRYRKMIEEFKEWEVSFLSNTQGSDTIPLALEFLTLKFHSGLSVSSIKTYGSALNFLIPNLTQDALYLRLLKGLAVCRPYTPRYTSTWDVDVLLNFLKSLDNAKIDLRWTAIKLASLLSLALAARGAELTQIHISEPWLSRTPGGFHIILKGRQKTSHFSPGPVELDLVQDSSEPGLCLVSLLQSYLQLSAGFRNDISQLFITSRNPFRPAKVNTIRGWILSAMSTAGIDVSVFKSHSIRGASATKAAGKGLPLATILKAARWLSSKTFVRFYWRPSEVERLQFLRTTTRCVLFYPLALLGGYASRRTNQSLQESMICKLFLS</sequence>
<feature type="compositionally biased region" description="Low complexity" evidence="2">
    <location>
        <begin position="65"/>
        <end position="77"/>
    </location>
</feature>
<reference evidence="3" key="1">
    <citation type="submission" date="2022-03" db="EMBL/GenBank/DDBJ databases">
        <authorList>
            <person name="Alioto T."/>
            <person name="Alioto T."/>
            <person name="Gomez Garrido J."/>
        </authorList>
    </citation>
    <scope>NUCLEOTIDE SEQUENCE</scope>
</reference>
<feature type="region of interest" description="Disordered" evidence="2">
    <location>
        <begin position="572"/>
        <end position="611"/>
    </location>
</feature>
<feature type="compositionally biased region" description="Polar residues" evidence="2">
    <location>
        <begin position="590"/>
        <end position="599"/>
    </location>
</feature>
<accession>A0AAD1RYN9</accession>
<evidence type="ECO:0000256" key="1">
    <source>
        <dbReference type="ARBA" id="ARBA00023172"/>
    </source>
</evidence>
<dbReference type="GO" id="GO:0006310">
    <property type="term" value="P:DNA recombination"/>
    <property type="evidence" value="ECO:0007669"/>
    <property type="project" value="UniProtKB-KW"/>
</dbReference>
<feature type="compositionally biased region" description="Low complexity" evidence="2">
    <location>
        <begin position="123"/>
        <end position="149"/>
    </location>
</feature>
<dbReference type="SUPFAM" id="SSF56349">
    <property type="entry name" value="DNA breaking-rejoining enzymes"/>
    <property type="match status" value="1"/>
</dbReference>